<name>A0A409Y125_9AGAR</name>
<sequence length="223" mass="24433">RAKDRNSATQSSSSSLNAGPARTEGTPELHSIYLTIVENYRRAEAELASLREERLKLVLRAGLAFVPERRGSFFPHASLEQKAKEFIQMQKDRLLAVTTVAFFGSGITFSTIFSGTRGSIGLMSISWAAFTVSFSICVFIQYANPESLPYAVVAYPSRRIVLIHSVFLAGFASFVGIVLMGVAVATLDLRNEQAATDIDKRINRFATSRSAGVYMGRVDHGVE</sequence>
<accession>A0A409Y125</accession>
<feature type="non-terminal residue" evidence="4">
    <location>
        <position position="1"/>
    </location>
</feature>
<evidence type="ECO:0000256" key="2">
    <source>
        <dbReference type="SAM" id="MobiDB-lite"/>
    </source>
</evidence>
<proteinExistence type="predicted"/>
<comment type="caution">
    <text evidence="4">The sequence shown here is derived from an EMBL/GenBank/DDBJ whole genome shotgun (WGS) entry which is preliminary data.</text>
</comment>
<keyword evidence="3" id="KW-0472">Membrane</keyword>
<feature type="transmembrane region" description="Helical" evidence="3">
    <location>
        <begin position="120"/>
        <end position="140"/>
    </location>
</feature>
<evidence type="ECO:0000256" key="1">
    <source>
        <dbReference type="SAM" id="Coils"/>
    </source>
</evidence>
<protein>
    <submittedName>
        <fullName evidence="4">Uncharacterized protein</fullName>
    </submittedName>
</protein>
<dbReference type="OrthoDB" id="2679843at2759"/>
<feature type="transmembrane region" description="Helical" evidence="3">
    <location>
        <begin position="161"/>
        <end position="185"/>
    </location>
</feature>
<keyword evidence="3" id="KW-1133">Transmembrane helix</keyword>
<feature type="transmembrane region" description="Helical" evidence="3">
    <location>
        <begin position="94"/>
        <end position="114"/>
    </location>
</feature>
<keyword evidence="5" id="KW-1185">Reference proteome</keyword>
<dbReference type="InParanoid" id="A0A409Y125"/>
<keyword evidence="1" id="KW-0175">Coiled coil</keyword>
<keyword evidence="3" id="KW-0812">Transmembrane</keyword>
<evidence type="ECO:0000313" key="5">
    <source>
        <dbReference type="Proteomes" id="UP000284706"/>
    </source>
</evidence>
<dbReference type="AlphaFoldDB" id="A0A409Y125"/>
<reference evidence="4 5" key="1">
    <citation type="journal article" date="2018" name="Evol. Lett.">
        <title>Horizontal gene cluster transfer increased hallucinogenic mushroom diversity.</title>
        <authorList>
            <person name="Reynolds H.T."/>
            <person name="Vijayakumar V."/>
            <person name="Gluck-Thaler E."/>
            <person name="Korotkin H.B."/>
            <person name="Matheny P.B."/>
            <person name="Slot J.C."/>
        </authorList>
    </citation>
    <scope>NUCLEOTIDE SEQUENCE [LARGE SCALE GENOMIC DNA]</scope>
    <source>
        <strain evidence="4 5">SRW20</strain>
    </source>
</reference>
<feature type="coiled-coil region" evidence="1">
    <location>
        <begin position="33"/>
        <end position="60"/>
    </location>
</feature>
<feature type="region of interest" description="Disordered" evidence="2">
    <location>
        <begin position="1"/>
        <end position="24"/>
    </location>
</feature>
<dbReference type="EMBL" id="NHYE01001340">
    <property type="protein sequence ID" value="PPQ96653.1"/>
    <property type="molecule type" value="Genomic_DNA"/>
</dbReference>
<evidence type="ECO:0000256" key="3">
    <source>
        <dbReference type="SAM" id="Phobius"/>
    </source>
</evidence>
<organism evidence="4 5">
    <name type="scientific">Gymnopilus dilepis</name>
    <dbReference type="NCBI Taxonomy" id="231916"/>
    <lineage>
        <taxon>Eukaryota</taxon>
        <taxon>Fungi</taxon>
        <taxon>Dikarya</taxon>
        <taxon>Basidiomycota</taxon>
        <taxon>Agaricomycotina</taxon>
        <taxon>Agaricomycetes</taxon>
        <taxon>Agaricomycetidae</taxon>
        <taxon>Agaricales</taxon>
        <taxon>Agaricineae</taxon>
        <taxon>Hymenogastraceae</taxon>
        <taxon>Gymnopilus</taxon>
    </lineage>
</organism>
<dbReference type="Proteomes" id="UP000284706">
    <property type="component" value="Unassembled WGS sequence"/>
</dbReference>
<gene>
    <name evidence="4" type="ORF">CVT26_010635</name>
</gene>
<evidence type="ECO:0000313" key="4">
    <source>
        <dbReference type="EMBL" id="PPQ96653.1"/>
    </source>
</evidence>